<gene>
    <name evidence="1" type="ORF">WI41_16545</name>
</gene>
<dbReference type="Proteomes" id="UP000056450">
    <property type="component" value="Unassembled WGS sequence"/>
</dbReference>
<protein>
    <submittedName>
        <fullName evidence="1">Uncharacterized protein</fullName>
    </submittedName>
</protein>
<proteinExistence type="predicted"/>
<comment type="caution">
    <text evidence="1">The sequence shown here is derived from an EMBL/GenBank/DDBJ whole genome shotgun (WGS) entry which is preliminary data.</text>
</comment>
<accession>A0AAP1CCG8</accession>
<reference evidence="1 2" key="1">
    <citation type="submission" date="2015-11" db="EMBL/GenBank/DDBJ databases">
        <title>Expanding the genomic diversity of Burkholderia species for the development of highly accurate diagnostics.</title>
        <authorList>
            <person name="Sahl J."/>
            <person name="Keim P."/>
            <person name="Wagner D."/>
        </authorList>
    </citation>
    <scope>NUCLEOTIDE SEQUENCE [LARGE SCALE GENOMIC DNA]</scope>
    <source>
        <strain evidence="1 2">RF32-BP12</strain>
    </source>
</reference>
<evidence type="ECO:0000313" key="1">
    <source>
        <dbReference type="EMBL" id="KVA06777.1"/>
    </source>
</evidence>
<dbReference type="EMBL" id="LOTQ01000024">
    <property type="protein sequence ID" value="KVA06777.1"/>
    <property type="molecule type" value="Genomic_DNA"/>
</dbReference>
<organism evidence="1 2">
    <name type="scientific">Burkholderia latens</name>
    <dbReference type="NCBI Taxonomy" id="488446"/>
    <lineage>
        <taxon>Bacteria</taxon>
        <taxon>Pseudomonadati</taxon>
        <taxon>Pseudomonadota</taxon>
        <taxon>Betaproteobacteria</taxon>
        <taxon>Burkholderiales</taxon>
        <taxon>Burkholderiaceae</taxon>
        <taxon>Burkholderia</taxon>
        <taxon>Burkholderia cepacia complex</taxon>
    </lineage>
</organism>
<dbReference type="AlphaFoldDB" id="A0AAP1CCG8"/>
<sequence>MLRGARFRTDTAARSRRAHASAKGARLLSAAASNVQTIALRAGRKEIDRWRYTDAVFGKRRRSLSIEAPCER</sequence>
<name>A0AAP1CCG8_9BURK</name>
<evidence type="ECO:0000313" key="2">
    <source>
        <dbReference type="Proteomes" id="UP000056450"/>
    </source>
</evidence>